<keyword evidence="8" id="KW-1208">Phospholipid metabolism</keyword>
<feature type="domain" description="DAGKc" evidence="9">
    <location>
        <begin position="1"/>
        <end position="119"/>
    </location>
</feature>
<keyword evidence="7" id="KW-0594">Phospholipid biosynthesis</keyword>
<dbReference type="Proteomes" id="UP001055025">
    <property type="component" value="Unassembled WGS sequence"/>
</dbReference>
<keyword evidence="7" id="KW-0443">Lipid metabolism</keyword>
<dbReference type="GO" id="GO:0005886">
    <property type="term" value="C:plasma membrane"/>
    <property type="evidence" value="ECO:0007669"/>
    <property type="project" value="TreeGrafter"/>
</dbReference>
<keyword evidence="11" id="KW-1185">Reference proteome</keyword>
<gene>
    <name evidence="10" type="ORF">ATOP_11350</name>
</gene>
<dbReference type="PROSITE" id="PS50146">
    <property type="entry name" value="DAGK"/>
    <property type="match status" value="1"/>
</dbReference>
<dbReference type="GO" id="GO:0008654">
    <property type="term" value="P:phospholipid biosynthetic process"/>
    <property type="evidence" value="ECO:0007669"/>
    <property type="project" value="UniProtKB-KW"/>
</dbReference>
<dbReference type="SUPFAM" id="SSF111331">
    <property type="entry name" value="NAD kinase/diacylglycerol kinase-like"/>
    <property type="match status" value="1"/>
</dbReference>
<dbReference type="PANTHER" id="PTHR12358:SF106">
    <property type="entry name" value="LIPID KINASE YEGS"/>
    <property type="match status" value="1"/>
</dbReference>
<dbReference type="Gene3D" id="3.40.50.10330">
    <property type="entry name" value="Probable inorganic polyphosphate/atp-NAD kinase, domain 1"/>
    <property type="match status" value="1"/>
</dbReference>
<dbReference type="InterPro" id="IPR050187">
    <property type="entry name" value="Lipid_Phosphate_FormReg"/>
</dbReference>
<dbReference type="Pfam" id="PF00781">
    <property type="entry name" value="DAGK_cat"/>
    <property type="match status" value="1"/>
</dbReference>
<evidence type="ECO:0000259" key="9">
    <source>
        <dbReference type="PROSITE" id="PS50146"/>
    </source>
</evidence>
<dbReference type="PANTHER" id="PTHR12358">
    <property type="entry name" value="SPHINGOSINE KINASE"/>
    <property type="match status" value="1"/>
</dbReference>
<reference evidence="10" key="1">
    <citation type="journal article" date="2022" name="Int. J. Syst. Evol. Microbiol.">
        <title>Granulimonas faecalis gen. nov., sp. nov., and Leptogranulimonas caecicola gen. nov., sp. nov., novel lactate-producing Atopobiaceae bacteria isolated from mouse intestines, and an emended description of the family Atopobiaceae.</title>
        <authorList>
            <person name="Morinaga K."/>
            <person name="Kusada H."/>
            <person name="Sakamoto S."/>
            <person name="Murakami T."/>
            <person name="Toyoda A."/>
            <person name="Mori H."/>
            <person name="Meng X.Y."/>
            <person name="Takashino M."/>
            <person name="Murotomi K."/>
            <person name="Tamaki H."/>
        </authorList>
    </citation>
    <scope>NUCLEOTIDE SEQUENCE</scope>
    <source>
        <strain evidence="10">OPF53</strain>
    </source>
</reference>
<dbReference type="InterPro" id="IPR045540">
    <property type="entry name" value="YegS/DAGK_C"/>
</dbReference>
<comment type="similarity">
    <text evidence="2">Belongs to the diacylglycerol/lipid kinase family.</text>
</comment>
<dbReference type="EMBL" id="BQKC01000001">
    <property type="protein sequence ID" value="GJM55480.1"/>
    <property type="molecule type" value="Genomic_DNA"/>
</dbReference>
<keyword evidence="6" id="KW-0067">ATP-binding</keyword>
<dbReference type="GO" id="GO:0016301">
    <property type="term" value="F:kinase activity"/>
    <property type="evidence" value="ECO:0007669"/>
    <property type="project" value="UniProtKB-KW"/>
</dbReference>
<evidence type="ECO:0000256" key="6">
    <source>
        <dbReference type="ARBA" id="ARBA00022840"/>
    </source>
</evidence>
<evidence type="ECO:0000256" key="1">
    <source>
        <dbReference type="ARBA" id="ARBA00001946"/>
    </source>
</evidence>
<dbReference type="InterPro" id="IPR017438">
    <property type="entry name" value="ATP-NAD_kinase_N"/>
</dbReference>
<keyword evidence="4" id="KW-0547">Nucleotide-binding</keyword>
<dbReference type="InterPro" id="IPR001206">
    <property type="entry name" value="Diacylglycerol_kinase_cat_dom"/>
</dbReference>
<evidence type="ECO:0000313" key="11">
    <source>
        <dbReference type="Proteomes" id="UP001055025"/>
    </source>
</evidence>
<keyword evidence="3" id="KW-0808">Transferase</keyword>
<protein>
    <submittedName>
        <fullName evidence="10">Diacylglycerol kinase</fullName>
    </submittedName>
</protein>
<dbReference type="AlphaFoldDB" id="A0AAV5B3V9"/>
<dbReference type="InterPro" id="IPR016064">
    <property type="entry name" value="NAD/diacylglycerol_kinase_sf"/>
</dbReference>
<organism evidence="10 11">
    <name type="scientific">Granulimonas faecalis</name>
    <dbReference type="NCBI Taxonomy" id="2894155"/>
    <lineage>
        <taxon>Bacteria</taxon>
        <taxon>Bacillati</taxon>
        <taxon>Actinomycetota</taxon>
        <taxon>Coriobacteriia</taxon>
        <taxon>Coriobacteriales</taxon>
        <taxon>Kribbibacteriaceae</taxon>
        <taxon>Granulimonas</taxon>
    </lineage>
</organism>
<dbReference type="Pfam" id="PF19279">
    <property type="entry name" value="YegS_C"/>
    <property type="match status" value="1"/>
</dbReference>
<keyword evidence="5 10" id="KW-0418">Kinase</keyword>
<comment type="cofactor">
    <cofactor evidence="1">
        <name>Mg(2+)</name>
        <dbReference type="ChEBI" id="CHEBI:18420"/>
    </cofactor>
</comment>
<accession>A0AAV5B3V9</accession>
<dbReference type="GO" id="GO:0005524">
    <property type="term" value="F:ATP binding"/>
    <property type="evidence" value="ECO:0007669"/>
    <property type="project" value="UniProtKB-KW"/>
</dbReference>
<evidence type="ECO:0000256" key="5">
    <source>
        <dbReference type="ARBA" id="ARBA00022777"/>
    </source>
</evidence>
<evidence type="ECO:0000256" key="2">
    <source>
        <dbReference type="ARBA" id="ARBA00005983"/>
    </source>
</evidence>
<evidence type="ECO:0000256" key="3">
    <source>
        <dbReference type="ARBA" id="ARBA00022679"/>
    </source>
</evidence>
<evidence type="ECO:0000256" key="7">
    <source>
        <dbReference type="ARBA" id="ARBA00023209"/>
    </source>
</evidence>
<comment type="caution">
    <text evidence="10">The sequence shown here is derived from an EMBL/GenBank/DDBJ whole genome shotgun (WGS) entry which is preliminary data.</text>
</comment>
<proteinExistence type="inferred from homology"/>
<evidence type="ECO:0000256" key="8">
    <source>
        <dbReference type="ARBA" id="ARBA00023264"/>
    </source>
</evidence>
<dbReference type="Gene3D" id="2.60.200.40">
    <property type="match status" value="1"/>
</dbReference>
<evidence type="ECO:0000256" key="4">
    <source>
        <dbReference type="ARBA" id="ARBA00022741"/>
    </source>
</evidence>
<sequence length="319" mass="34038">MHNGASGFGSDAVYLFERSLLHTGDRCEFRSLAADWDADEAVADADDFDLVVVSGGDGTVASLLYALRRHRAIVCVFPSGTANLFFASLGNSPEPAALARACRIGRTMECDLGEVGWMGPEGREHRAGFTLMSGTGFDAELMRAAVPNKKAMGQAAYLMAAVGNPNPPLVTFTVEADGETFVREGIACIAANSAMLQGDLEIVPDSRLDDGLLDIIVLESPDAVGLLKPLFLGLIDRHGANLGRPSIERFRAREATISSSRPIPMQIDGDPLDHEVSSFTARILPERCRLVVDALSPYAVESGEAPLFPGTEVKAFPTD</sequence>
<name>A0AAV5B3V9_9ACTN</name>
<keyword evidence="7" id="KW-0444">Lipid biosynthesis</keyword>
<evidence type="ECO:0000313" key="10">
    <source>
        <dbReference type="EMBL" id="GJM55480.1"/>
    </source>
</evidence>